<dbReference type="GO" id="GO:0005762">
    <property type="term" value="C:mitochondrial large ribosomal subunit"/>
    <property type="evidence" value="ECO:0007669"/>
    <property type="project" value="TreeGrafter"/>
</dbReference>
<dbReference type="PANTHER" id="PTHR11229">
    <property type="entry name" value="50S RIBOSOMAL PROTEIN L3"/>
    <property type="match status" value="1"/>
</dbReference>
<name>A0AAN8ZUR7_HALRR</name>
<feature type="region of interest" description="Disordered" evidence="6">
    <location>
        <begin position="244"/>
        <end position="279"/>
    </location>
</feature>
<keyword evidence="3" id="KW-0687">Ribonucleoprotein</keyword>
<dbReference type="InterPro" id="IPR009000">
    <property type="entry name" value="Transl_B-barrel_sf"/>
</dbReference>
<evidence type="ECO:0000256" key="3">
    <source>
        <dbReference type="ARBA" id="ARBA00023274"/>
    </source>
</evidence>
<dbReference type="Gene3D" id="2.40.30.10">
    <property type="entry name" value="Translation factors"/>
    <property type="match status" value="2"/>
</dbReference>
<dbReference type="GO" id="GO:0006412">
    <property type="term" value="P:translation"/>
    <property type="evidence" value="ECO:0007669"/>
    <property type="project" value="InterPro"/>
</dbReference>
<evidence type="ECO:0000313" key="7">
    <source>
        <dbReference type="EMBL" id="KAK7055018.1"/>
    </source>
</evidence>
<dbReference type="SUPFAM" id="SSF50447">
    <property type="entry name" value="Translation proteins"/>
    <property type="match status" value="1"/>
</dbReference>
<organism evidence="7 8">
    <name type="scientific">Halocaridina rubra</name>
    <name type="common">Hawaiian red shrimp</name>
    <dbReference type="NCBI Taxonomy" id="373956"/>
    <lineage>
        <taxon>Eukaryota</taxon>
        <taxon>Metazoa</taxon>
        <taxon>Ecdysozoa</taxon>
        <taxon>Arthropoda</taxon>
        <taxon>Crustacea</taxon>
        <taxon>Multicrustacea</taxon>
        <taxon>Malacostraca</taxon>
        <taxon>Eumalacostraca</taxon>
        <taxon>Eucarida</taxon>
        <taxon>Decapoda</taxon>
        <taxon>Pleocyemata</taxon>
        <taxon>Caridea</taxon>
        <taxon>Atyoidea</taxon>
        <taxon>Atyidae</taxon>
        <taxon>Halocaridina</taxon>
    </lineage>
</organism>
<gene>
    <name evidence="7" type="primary">MRPL3</name>
    <name evidence="7" type="ORF">SK128_015981</name>
</gene>
<dbReference type="FunFam" id="2.40.30.10:FF:000049">
    <property type="entry name" value="39S ribosomal protein L3, mitochondrial"/>
    <property type="match status" value="1"/>
</dbReference>
<dbReference type="AlphaFoldDB" id="A0AAN8ZUR7"/>
<comment type="caution">
    <text evidence="7">The sequence shown here is derived from an EMBL/GenBank/DDBJ whole genome shotgun (WGS) entry which is preliminary data.</text>
</comment>
<dbReference type="GO" id="GO:0003735">
    <property type="term" value="F:structural constituent of ribosome"/>
    <property type="evidence" value="ECO:0007669"/>
    <property type="project" value="InterPro"/>
</dbReference>
<comment type="similarity">
    <text evidence="1">Belongs to the universal ribosomal protein uL3 family.</text>
</comment>
<dbReference type="Proteomes" id="UP001381693">
    <property type="component" value="Unassembled WGS sequence"/>
</dbReference>
<dbReference type="EMBL" id="JAXCGZ010021274">
    <property type="protein sequence ID" value="KAK7055018.1"/>
    <property type="molecule type" value="Genomic_DNA"/>
</dbReference>
<reference evidence="7 8" key="1">
    <citation type="submission" date="2023-11" db="EMBL/GenBank/DDBJ databases">
        <title>Halocaridina rubra genome assembly.</title>
        <authorList>
            <person name="Smith C."/>
        </authorList>
    </citation>
    <scope>NUCLEOTIDE SEQUENCE [LARGE SCALE GENOMIC DNA]</scope>
    <source>
        <strain evidence="7">EP-1</strain>
        <tissue evidence="7">Whole</tissue>
    </source>
</reference>
<evidence type="ECO:0000256" key="6">
    <source>
        <dbReference type="SAM" id="MobiDB-lite"/>
    </source>
</evidence>
<dbReference type="NCBIfam" id="TIGR03625">
    <property type="entry name" value="L3_bact"/>
    <property type="match status" value="1"/>
</dbReference>
<evidence type="ECO:0000256" key="5">
    <source>
        <dbReference type="ARBA" id="ARBA00035396"/>
    </source>
</evidence>
<keyword evidence="2 7" id="KW-0689">Ribosomal protein</keyword>
<accession>A0AAN8ZUR7</accession>
<dbReference type="InterPro" id="IPR019927">
    <property type="entry name" value="Ribosomal_uL3_bac/org-type"/>
</dbReference>
<sequence length="367" mass="41674">MSAGQINVITQLFKKLIVNGVTDTLSRQTPCVTQVRNMSRVKRRRTVPPFWLSKTTRTLYPENTTPENEAFVSDVIASQYSSPLRSDPWERGHWTEKSHRCGVIARKIGVYPMWKKDGTRLLTTLLQVSDNHVIKYIPPEELANTYFRQKLNRNPNTAGLVVGADSLDPRQVTKEFHSLFSESGILPKKKVTKFLITPDAKLSPGTPLYASHFRPGDYVDIYGVTIDRGFQGVMKRWGFHGMPKTHGVTKSHRHGGNTGGGGEKARVWPGTKMPGHMGRNRRVHKGVKIWRINTHYNVIWVHGPAIPGLTGSYVYLYDSHLPMHKRSPDNPPPFPTFFQDEEDIEDELYDENLHVFSDKSIGFAETK</sequence>
<evidence type="ECO:0000313" key="8">
    <source>
        <dbReference type="Proteomes" id="UP001381693"/>
    </source>
</evidence>
<evidence type="ECO:0000256" key="4">
    <source>
        <dbReference type="ARBA" id="ARBA00035209"/>
    </source>
</evidence>
<evidence type="ECO:0000256" key="2">
    <source>
        <dbReference type="ARBA" id="ARBA00022980"/>
    </source>
</evidence>
<evidence type="ECO:0000256" key="1">
    <source>
        <dbReference type="ARBA" id="ARBA00006540"/>
    </source>
</evidence>
<protein>
    <recommendedName>
        <fullName evidence="4">Large ribosomal subunit protein uL3m</fullName>
    </recommendedName>
    <alternativeName>
        <fullName evidence="5">39S ribosomal protein L3, mitochondrial</fullName>
    </alternativeName>
</protein>
<dbReference type="PANTHER" id="PTHR11229:SF8">
    <property type="entry name" value="LARGE RIBOSOMAL SUBUNIT PROTEIN UL3M"/>
    <property type="match status" value="1"/>
</dbReference>
<proteinExistence type="inferred from homology"/>
<dbReference type="Pfam" id="PF00297">
    <property type="entry name" value="Ribosomal_L3"/>
    <property type="match status" value="1"/>
</dbReference>
<keyword evidence="8" id="KW-1185">Reference proteome</keyword>
<dbReference type="InterPro" id="IPR000597">
    <property type="entry name" value="Ribosomal_uL3"/>
</dbReference>